<evidence type="ECO:0000313" key="2">
    <source>
        <dbReference type="Proteomes" id="UP000543836"/>
    </source>
</evidence>
<dbReference type="Proteomes" id="UP000543836">
    <property type="component" value="Unassembled WGS sequence"/>
</dbReference>
<dbReference type="Pfam" id="PF04134">
    <property type="entry name" value="DCC1-like"/>
    <property type="match status" value="1"/>
</dbReference>
<accession>A0A7W6ZU10</accession>
<dbReference type="RefSeq" id="WP_028751987.1">
    <property type="nucleotide sequence ID" value="NZ_JACIIG010000006.1"/>
</dbReference>
<dbReference type="EMBL" id="JACIIG010000006">
    <property type="protein sequence ID" value="MBB4568717.1"/>
    <property type="molecule type" value="Genomic_DNA"/>
</dbReference>
<dbReference type="InterPro" id="IPR052927">
    <property type="entry name" value="DCC_oxidoreductase"/>
</dbReference>
<comment type="caution">
    <text evidence="1">The sequence shown here is derived from an EMBL/GenBank/DDBJ whole genome shotgun (WGS) entry which is preliminary data.</text>
</comment>
<name>A0A7W6ZU10_9HYPH</name>
<organism evidence="1 2">
    <name type="scientific">Rhizobium leucaenae</name>
    <dbReference type="NCBI Taxonomy" id="29450"/>
    <lineage>
        <taxon>Bacteria</taxon>
        <taxon>Pseudomonadati</taxon>
        <taxon>Pseudomonadota</taxon>
        <taxon>Alphaproteobacteria</taxon>
        <taxon>Hyphomicrobiales</taxon>
        <taxon>Rhizobiaceae</taxon>
        <taxon>Rhizobium/Agrobacterium group</taxon>
        <taxon>Rhizobium</taxon>
    </lineage>
</organism>
<gene>
    <name evidence="1" type="ORF">GGE60_002836</name>
</gene>
<evidence type="ECO:0000313" key="1">
    <source>
        <dbReference type="EMBL" id="MBB4568717.1"/>
    </source>
</evidence>
<dbReference type="GO" id="GO:0015035">
    <property type="term" value="F:protein-disulfide reductase activity"/>
    <property type="evidence" value="ECO:0007669"/>
    <property type="project" value="InterPro"/>
</dbReference>
<dbReference type="OrthoDB" id="9785438at2"/>
<dbReference type="PANTHER" id="PTHR33639">
    <property type="entry name" value="THIOL-DISULFIDE OXIDOREDUCTASE DCC"/>
    <property type="match status" value="1"/>
</dbReference>
<reference evidence="1 2" key="1">
    <citation type="submission" date="2020-08" db="EMBL/GenBank/DDBJ databases">
        <title>Genomic Encyclopedia of Type Strains, Phase IV (KMG-V): Genome sequencing to study the core and pangenomes of soil and plant-associated prokaryotes.</title>
        <authorList>
            <person name="Whitman W."/>
        </authorList>
    </citation>
    <scope>NUCLEOTIDE SEQUENCE [LARGE SCALE GENOMIC DNA]</scope>
    <source>
        <strain evidence="1 2">SEMIA 492</strain>
    </source>
</reference>
<sequence length="151" mass="17179">MTELASYSFRNDPNVPPHDHDKGLIVFDNECIFCSSFIRFVFAHDPSGRFLFTAAQSPLGQALYRHYGLDTTDFSTNLVIVDGILHTKMDAFATAVRCLGFPWSLLAVVNLMPRRLVNAAYDLIAKNRYRIFGRYETCLVPSKELRARVIE</sequence>
<dbReference type="AlphaFoldDB" id="A0A7W6ZU10"/>
<dbReference type="InterPro" id="IPR007263">
    <property type="entry name" value="DCC1-like"/>
</dbReference>
<keyword evidence="2" id="KW-1185">Reference proteome</keyword>
<dbReference type="PANTHER" id="PTHR33639:SF2">
    <property type="entry name" value="DUF393 DOMAIN-CONTAINING PROTEIN"/>
    <property type="match status" value="1"/>
</dbReference>
<proteinExistence type="predicted"/>
<protein>
    <submittedName>
        <fullName evidence="1">Putative DCC family thiol-disulfide oxidoreductase YuxK</fullName>
    </submittedName>
</protein>